<feature type="region of interest" description="Disordered" evidence="2">
    <location>
        <begin position="207"/>
        <end position="236"/>
    </location>
</feature>
<dbReference type="Pfam" id="PF00397">
    <property type="entry name" value="WW"/>
    <property type="match status" value="1"/>
</dbReference>
<dbReference type="GO" id="GO:0005737">
    <property type="term" value="C:cytoplasm"/>
    <property type="evidence" value="ECO:0007669"/>
    <property type="project" value="TreeGrafter"/>
</dbReference>
<dbReference type="Gene3D" id="2.20.70.10">
    <property type="match status" value="1"/>
</dbReference>
<dbReference type="Proteomes" id="UP000814243">
    <property type="component" value="Unassembled WGS sequence"/>
</dbReference>
<keyword evidence="1" id="KW-0677">Repeat</keyword>
<evidence type="ECO:0000259" key="3">
    <source>
        <dbReference type="PROSITE" id="PS50020"/>
    </source>
</evidence>
<proteinExistence type="predicted"/>
<feature type="compositionally biased region" description="Polar residues" evidence="2">
    <location>
        <begin position="517"/>
        <end position="539"/>
    </location>
</feature>
<gene>
    <name evidence="4" type="ORF">HF086_006309</name>
</gene>
<protein>
    <recommendedName>
        <fullName evidence="3">WW domain-containing protein</fullName>
    </recommendedName>
</protein>
<evidence type="ECO:0000256" key="2">
    <source>
        <dbReference type="SAM" id="MobiDB-lite"/>
    </source>
</evidence>
<name>A0A922S947_SPOEX</name>
<evidence type="ECO:0000313" key="5">
    <source>
        <dbReference type="Proteomes" id="UP000814243"/>
    </source>
</evidence>
<feature type="compositionally biased region" description="Low complexity" evidence="2">
    <location>
        <begin position="452"/>
        <end position="467"/>
    </location>
</feature>
<dbReference type="EMBL" id="JACEFF010000888">
    <property type="protein sequence ID" value="KAH9628940.1"/>
    <property type="molecule type" value="Genomic_DNA"/>
</dbReference>
<dbReference type="Gene3D" id="2.30.42.10">
    <property type="match status" value="1"/>
</dbReference>
<evidence type="ECO:0000256" key="1">
    <source>
        <dbReference type="ARBA" id="ARBA00022737"/>
    </source>
</evidence>
<dbReference type="AlphaFoldDB" id="A0A922S947"/>
<dbReference type="CDD" id="cd00201">
    <property type="entry name" value="WW"/>
    <property type="match status" value="1"/>
</dbReference>
<feature type="region of interest" description="Disordered" evidence="2">
    <location>
        <begin position="494"/>
        <end position="539"/>
    </location>
</feature>
<dbReference type="PROSITE" id="PS50020">
    <property type="entry name" value="WW_DOMAIN_2"/>
    <property type="match status" value="1"/>
</dbReference>
<reference evidence="4" key="1">
    <citation type="journal article" date="2021" name="G3 (Bethesda)">
        <title>Genome and transcriptome analysis of the beet armyworm Spodoptera exigua reveals targets for pest control. .</title>
        <authorList>
            <person name="Simon S."/>
            <person name="Breeschoten T."/>
            <person name="Jansen H.J."/>
            <person name="Dirks R.P."/>
            <person name="Schranz M.E."/>
            <person name="Ros V.I.D."/>
        </authorList>
    </citation>
    <scope>NUCLEOTIDE SEQUENCE</scope>
    <source>
        <strain evidence="4">TB_SE_WUR_2020</strain>
    </source>
</reference>
<dbReference type="InterPro" id="IPR001202">
    <property type="entry name" value="WW_dom"/>
</dbReference>
<feature type="compositionally biased region" description="Basic and acidic residues" evidence="2">
    <location>
        <begin position="322"/>
        <end position="333"/>
    </location>
</feature>
<dbReference type="GO" id="GO:0007165">
    <property type="term" value="P:signal transduction"/>
    <property type="evidence" value="ECO:0007669"/>
    <property type="project" value="TreeGrafter"/>
</dbReference>
<feature type="region of interest" description="Disordered" evidence="2">
    <location>
        <begin position="1"/>
        <end position="30"/>
    </location>
</feature>
<dbReference type="PANTHER" id="PTHR10316:SF40">
    <property type="entry name" value="LD27118P"/>
    <property type="match status" value="1"/>
</dbReference>
<feature type="region of interest" description="Disordered" evidence="2">
    <location>
        <begin position="322"/>
        <end position="363"/>
    </location>
</feature>
<sequence>MAQSSVDSDRLSSAGISTHSSGTAGTVGGSVVGVRPGDAVLKREDEDEYNLGPLPPMWEKAFTPSGEVYFIDHNTGTSHWLDPRLARVRKHSLGECGEDELPFGWERVTDERYGSYYGLGFTLIGAEGALRPGDVVVGVGNRGVRGLSHAHVAQIFQSITPGTEVTLHLVRDPNTRVLSTLAVDATTPATSDAVAMQQLTRALRTRFNLDSPNHESSNQGRDKVDGPTPHSPGQRRMMSRSFDLDELTIHDDNQELPRCPSLDHVLDRSRCAGLREATNNNQLIRSKTPTAEQLRSPNLHTQDSLRDRLNGMNSEATYAVPEHKNRERESLIDRRRRSSTPGGRLTLPVVTPWNEPQPENQWQERETWVDNSNIRNWAENAQKWDENGQKWEENGQKWEQNGQKWEQNGQKWDENGQKWVENGQKWVENGQKWEENGQKWVENGQKWDEGANGNRWENNERWGNGNWGEVPTPTVHVDMNAAYWRGNASVADSSDNGGFPEDGMLHSPTTAAIGGLTRQSPSTSRIRPLSPSNSTGLST</sequence>
<dbReference type="SMART" id="SM00456">
    <property type="entry name" value="WW"/>
    <property type="match status" value="1"/>
</dbReference>
<dbReference type="SUPFAM" id="SSF50156">
    <property type="entry name" value="PDZ domain-like"/>
    <property type="match status" value="1"/>
</dbReference>
<feature type="compositionally biased region" description="Polar residues" evidence="2">
    <location>
        <begin position="208"/>
        <end position="219"/>
    </location>
</feature>
<feature type="compositionally biased region" description="Polar residues" evidence="2">
    <location>
        <begin position="285"/>
        <end position="302"/>
    </location>
</feature>
<dbReference type="SUPFAM" id="SSF51045">
    <property type="entry name" value="WW domain"/>
    <property type="match status" value="1"/>
</dbReference>
<dbReference type="SMART" id="SM00228">
    <property type="entry name" value="PDZ"/>
    <property type="match status" value="1"/>
</dbReference>
<feature type="region of interest" description="Disordered" evidence="2">
    <location>
        <begin position="285"/>
        <end position="305"/>
    </location>
</feature>
<dbReference type="InterPro" id="IPR036034">
    <property type="entry name" value="PDZ_sf"/>
</dbReference>
<organism evidence="4 5">
    <name type="scientific">Spodoptera exigua</name>
    <name type="common">Beet armyworm</name>
    <name type="synonym">Noctua fulgens</name>
    <dbReference type="NCBI Taxonomy" id="7107"/>
    <lineage>
        <taxon>Eukaryota</taxon>
        <taxon>Metazoa</taxon>
        <taxon>Ecdysozoa</taxon>
        <taxon>Arthropoda</taxon>
        <taxon>Hexapoda</taxon>
        <taxon>Insecta</taxon>
        <taxon>Pterygota</taxon>
        <taxon>Neoptera</taxon>
        <taxon>Endopterygota</taxon>
        <taxon>Lepidoptera</taxon>
        <taxon>Glossata</taxon>
        <taxon>Ditrysia</taxon>
        <taxon>Noctuoidea</taxon>
        <taxon>Noctuidae</taxon>
        <taxon>Amphipyrinae</taxon>
        <taxon>Spodoptera</taxon>
    </lineage>
</organism>
<dbReference type="PANTHER" id="PTHR10316">
    <property type="entry name" value="MEMBRANE ASSOCIATED GUANYLATE KINASE-RELATED"/>
    <property type="match status" value="1"/>
</dbReference>
<dbReference type="InterPro" id="IPR036020">
    <property type="entry name" value="WW_dom_sf"/>
</dbReference>
<feature type="domain" description="WW" evidence="3">
    <location>
        <begin position="52"/>
        <end position="85"/>
    </location>
</feature>
<dbReference type="InterPro" id="IPR001478">
    <property type="entry name" value="PDZ"/>
</dbReference>
<comment type="caution">
    <text evidence="4">The sequence shown here is derived from an EMBL/GenBank/DDBJ whole genome shotgun (WGS) entry which is preliminary data.</text>
</comment>
<accession>A0A922S947</accession>
<evidence type="ECO:0000313" key="4">
    <source>
        <dbReference type="EMBL" id="KAH9628940.1"/>
    </source>
</evidence>
<feature type="region of interest" description="Disordered" evidence="2">
    <location>
        <begin position="445"/>
        <end position="467"/>
    </location>
</feature>